<dbReference type="PANTHER" id="PTHR10579:SF43">
    <property type="entry name" value="ZINC FINGER (C3HC4-TYPE RING FINGER) FAMILY PROTEIN"/>
    <property type="match status" value="1"/>
</dbReference>
<feature type="domain" description="VWFA" evidence="3">
    <location>
        <begin position="37"/>
        <end position="222"/>
    </location>
</feature>
<proteinExistence type="predicted"/>
<dbReference type="RefSeq" id="WP_344381659.1">
    <property type="nucleotide sequence ID" value="NZ_BAAATA010000003.1"/>
</dbReference>
<feature type="chain" id="PRO_5045587199" evidence="2">
    <location>
        <begin position="28"/>
        <end position="426"/>
    </location>
</feature>
<dbReference type="InterPro" id="IPR036465">
    <property type="entry name" value="vWFA_dom_sf"/>
</dbReference>
<evidence type="ECO:0000313" key="4">
    <source>
        <dbReference type="EMBL" id="GAA2474068.1"/>
    </source>
</evidence>
<keyword evidence="2" id="KW-0732">Signal</keyword>
<keyword evidence="5" id="KW-1185">Reference proteome</keyword>
<evidence type="ECO:0000256" key="2">
    <source>
        <dbReference type="SAM" id="SignalP"/>
    </source>
</evidence>
<dbReference type="Gene3D" id="3.40.50.410">
    <property type="entry name" value="von Willebrand factor, type A domain"/>
    <property type="match status" value="1"/>
</dbReference>
<accession>A0ABN3L215</accession>
<evidence type="ECO:0000259" key="3">
    <source>
        <dbReference type="PROSITE" id="PS50234"/>
    </source>
</evidence>
<sequence>MTTTRRLAAGLCVLLACLSTSAPPASAADEPEQAPPRVELVLDVSGSMRARDIDGGSRMAAAKKAFNEVIDAVPEEVHLGIRTLGATYPGEDKRTGCRDSEQLYPVGPVDRTEAKTAVATLAPTGWTPIGYALRGADADLGTGEGTRRIVLITDGEDSCGLPDPCDVARELAAKGTHLVVDTLGLTLDAKVREQLSCIAEATGGTYTAVQNTDQLASRIKQLVRRAADAPPEEPAAVEGANRCAAAPVLTPGVYTDRQEFGQHRWYRLELLPGQEVRASVSVAADRAVNRDYGVLLRAVDARGRELVRGTDAGGGRTDAVSAGLRYPLAARDDVDLDDEELKPATTAVCLEVSNSFSAPASVKRTPGMPVELSVDVVKSPDRAYDTAAFGLGRGWVLLGVLTLVGLLAGLLWGWVSRWRITVRRTN</sequence>
<dbReference type="PROSITE" id="PS50234">
    <property type="entry name" value="VWFA"/>
    <property type="match status" value="1"/>
</dbReference>
<name>A0ABN3L215_9ACTN</name>
<keyword evidence="1" id="KW-1133">Transmembrane helix</keyword>
<dbReference type="PANTHER" id="PTHR10579">
    <property type="entry name" value="CALCIUM-ACTIVATED CHLORIDE CHANNEL REGULATOR"/>
    <property type="match status" value="1"/>
</dbReference>
<dbReference type="InterPro" id="IPR002035">
    <property type="entry name" value="VWF_A"/>
</dbReference>
<keyword evidence="1" id="KW-0812">Transmembrane</keyword>
<dbReference type="EMBL" id="BAAATA010000003">
    <property type="protein sequence ID" value="GAA2474068.1"/>
    <property type="molecule type" value="Genomic_DNA"/>
</dbReference>
<evidence type="ECO:0000256" key="1">
    <source>
        <dbReference type="SAM" id="Phobius"/>
    </source>
</evidence>
<organism evidence="4 5">
    <name type="scientific">Streptomyces thermolineatus</name>
    <dbReference type="NCBI Taxonomy" id="44033"/>
    <lineage>
        <taxon>Bacteria</taxon>
        <taxon>Bacillati</taxon>
        <taxon>Actinomycetota</taxon>
        <taxon>Actinomycetes</taxon>
        <taxon>Kitasatosporales</taxon>
        <taxon>Streptomycetaceae</taxon>
        <taxon>Streptomyces</taxon>
    </lineage>
</organism>
<reference evidence="4 5" key="1">
    <citation type="journal article" date="2019" name="Int. J. Syst. Evol. Microbiol.">
        <title>The Global Catalogue of Microorganisms (GCM) 10K type strain sequencing project: providing services to taxonomists for standard genome sequencing and annotation.</title>
        <authorList>
            <consortium name="The Broad Institute Genomics Platform"/>
            <consortium name="The Broad Institute Genome Sequencing Center for Infectious Disease"/>
            <person name="Wu L."/>
            <person name="Ma J."/>
        </authorList>
    </citation>
    <scope>NUCLEOTIDE SEQUENCE [LARGE SCALE GENOMIC DNA]</scope>
    <source>
        <strain evidence="4 5">JCM 6307</strain>
    </source>
</reference>
<evidence type="ECO:0000313" key="5">
    <source>
        <dbReference type="Proteomes" id="UP001501358"/>
    </source>
</evidence>
<dbReference type="Pfam" id="PF13519">
    <property type="entry name" value="VWA_2"/>
    <property type="match status" value="1"/>
</dbReference>
<dbReference type="InterPro" id="IPR051266">
    <property type="entry name" value="CLCR"/>
</dbReference>
<dbReference type="SMART" id="SM00327">
    <property type="entry name" value="VWA"/>
    <property type="match status" value="1"/>
</dbReference>
<dbReference type="Proteomes" id="UP001501358">
    <property type="component" value="Unassembled WGS sequence"/>
</dbReference>
<dbReference type="PROSITE" id="PS51257">
    <property type="entry name" value="PROKAR_LIPOPROTEIN"/>
    <property type="match status" value="1"/>
</dbReference>
<feature type="transmembrane region" description="Helical" evidence="1">
    <location>
        <begin position="395"/>
        <end position="415"/>
    </location>
</feature>
<comment type="caution">
    <text evidence="4">The sequence shown here is derived from an EMBL/GenBank/DDBJ whole genome shotgun (WGS) entry which is preliminary data.</text>
</comment>
<dbReference type="SUPFAM" id="SSF53300">
    <property type="entry name" value="vWA-like"/>
    <property type="match status" value="1"/>
</dbReference>
<feature type="signal peptide" evidence="2">
    <location>
        <begin position="1"/>
        <end position="27"/>
    </location>
</feature>
<protein>
    <submittedName>
        <fullName evidence="4">VWA domain-containing protein</fullName>
    </submittedName>
</protein>
<gene>
    <name evidence="4" type="ORF">GCM10010406_07560</name>
</gene>
<keyword evidence="1" id="KW-0472">Membrane</keyword>